<accession>X0SW55</accession>
<sequence length="62" mass="7266">MSGFDGYDQWKTASPFDDEPDFVDEGEDWLKRNEQCANALERNPMTDAYWIIKGLLSYIEEN</sequence>
<dbReference type="EMBL" id="BARS01006355">
    <property type="protein sequence ID" value="GAF68015.1"/>
    <property type="molecule type" value="Genomic_DNA"/>
</dbReference>
<comment type="caution">
    <text evidence="2">The sequence shown here is derived from an EMBL/GenBank/DDBJ whole genome shotgun (WGS) entry which is preliminary data.</text>
</comment>
<reference evidence="2" key="1">
    <citation type="journal article" date="2014" name="Front. Microbiol.">
        <title>High frequency of phylogenetically diverse reductive dehalogenase-homologous genes in deep subseafloor sedimentary metagenomes.</title>
        <authorList>
            <person name="Kawai M."/>
            <person name="Futagami T."/>
            <person name="Toyoda A."/>
            <person name="Takaki Y."/>
            <person name="Nishi S."/>
            <person name="Hori S."/>
            <person name="Arai W."/>
            <person name="Tsubouchi T."/>
            <person name="Morono Y."/>
            <person name="Uchiyama I."/>
            <person name="Ito T."/>
            <person name="Fujiyama A."/>
            <person name="Inagaki F."/>
            <person name="Takami H."/>
        </authorList>
    </citation>
    <scope>NUCLEOTIDE SEQUENCE</scope>
    <source>
        <strain evidence="2">Expedition CK06-06</strain>
    </source>
</reference>
<dbReference type="AlphaFoldDB" id="X0SW55"/>
<protein>
    <submittedName>
        <fullName evidence="2">Uncharacterized protein</fullName>
    </submittedName>
</protein>
<evidence type="ECO:0000313" key="2">
    <source>
        <dbReference type="EMBL" id="GAF68015.1"/>
    </source>
</evidence>
<feature type="region of interest" description="Disordered" evidence="1">
    <location>
        <begin position="1"/>
        <end position="21"/>
    </location>
</feature>
<gene>
    <name evidence="2" type="ORF">S01H1_12384</name>
</gene>
<proteinExistence type="predicted"/>
<organism evidence="2">
    <name type="scientific">marine sediment metagenome</name>
    <dbReference type="NCBI Taxonomy" id="412755"/>
    <lineage>
        <taxon>unclassified sequences</taxon>
        <taxon>metagenomes</taxon>
        <taxon>ecological metagenomes</taxon>
    </lineage>
</organism>
<evidence type="ECO:0000256" key="1">
    <source>
        <dbReference type="SAM" id="MobiDB-lite"/>
    </source>
</evidence>
<name>X0SW55_9ZZZZ</name>